<proteinExistence type="predicted"/>
<dbReference type="AlphaFoldDB" id="A0A0D3D505"/>
<dbReference type="Gramene" id="Bo7g032920.1">
    <property type="protein sequence ID" value="Bo7g032920.1"/>
    <property type="gene ID" value="Bo7g032920"/>
</dbReference>
<evidence type="ECO:0008006" key="4">
    <source>
        <dbReference type="Google" id="ProtNLM"/>
    </source>
</evidence>
<accession>A0A0D3D505</accession>
<dbReference type="STRING" id="109376.A0A0D3D505"/>
<dbReference type="Proteomes" id="UP000032141">
    <property type="component" value="Chromosome C7"/>
</dbReference>
<protein>
    <recommendedName>
        <fullName evidence="4">Armadillo repeat-containing domain-containing protein</fullName>
    </recommendedName>
</protein>
<dbReference type="HOGENOM" id="CLU_1542219_0_0_1"/>
<dbReference type="SUPFAM" id="SSF48371">
    <property type="entry name" value="ARM repeat"/>
    <property type="match status" value="1"/>
</dbReference>
<dbReference type="InterPro" id="IPR011989">
    <property type="entry name" value="ARM-like"/>
</dbReference>
<evidence type="ECO:0000313" key="3">
    <source>
        <dbReference type="Proteomes" id="UP000032141"/>
    </source>
</evidence>
<sequence length="174" mass="20176">MILLLSRKRYEESPPPTNHLRRRAVKRQNQNRKEKISGSFIYKKIWFTEEDEFVTLLLCSCGVLRNPVGVEEIKRYMIEEDDTKTTFIKLIGSKEEIVQKREVFVRKGGIQELVSVLSDPNLLSSSKSKETALRAIDNLCFRSPGCLNALMSCKFFDPLLYLLSNERSLFKNQP</sequence>
<evidence type="ECO:0000313" key="2">
    <source>
        <dbReference type="EnsemblPlants" id="Bo7g032920.1"/>
    </source>
</evidence>
<dbReference type="EnsemblPlants" id="Bo7g032920.1">
    <property type="protein sequence ID" value="Bo7g032920.1"/>
    <property type="gene ID" value="Bo7g032920"/>
</dbReference>
<keyword evidence="3" id="KW-1185">Reference proteome</keyword>
<dbReference type="Gene3D" id="1.25.10.10">
    <property type="entry name" value="Leucine-rich Repeat Variant"/>
    <property type="match status" value="1"/>
</dbReference>
<reference evidence="2 3" key="1">
    <citation type="journal article" date="2014" name="Genome Biol.">
        <title>Transcriptome and methylome profiling reveals relics of genome dominance in the mesopolyploid Brassica oleracea.</title>
        <authorList>
            <person name="Parkin I.A."/>
            <person name="Koh C."/>
            <person name="Tang H."/>
            <person name="Robinson S.J."/>
            <person name="Kagale S."/>
            <person name="Clarke W.E."/>
            <person name="Town C.D."/>
            <person name="Nixon J."/>
            <person name="Krishnakumar V."/>
            <person name="Bidwell S.L."/>
            <person name="Denoeud F."/>
            <person name="Belcram H."/>
            <person name="Links M.G."/>
            <person name="Just J."/>
            <person name="Clarke C."/>
            <person name="Bender T."/>
            <person name="Huebert T."/>
            <person name="Mason A.S."/>
            <person name="Pires J.C."/>
            <person name="Barker G."/>
            <person name="Moore J."/>
            <person name="Walley P.G."/>
            <person name="Manoli S."/>
            <person name="Batley J."/>
            <person name="Edwards D."/>
            <person name="Nelson M.N."/>
            <person name="Wang X."/>
            <person name="Paterson A.H."/>
            <person name="King G."/>
            <person name="Bancroft I."/>
            <person name="Chalhoub B."/>
            <person name="Sharpe A.G."/>
        </authorList>
    </citation>
    <scope>NUCLEOTIDE SEQUENCE</scope>
    <source>
        <strain evidence="2 3">cv. TO1000</strain>
    </source>
</reference>
<dbReference type="InterPro" id="IPR016024">
    <property type="entry name" value="ARM-type_fold"/>
</dbReference>
<dbReference type="eggNOG" id="KOG0167">
    <property type="taxonomic scope" value="Eukaryota"/>
</dbReference>
<name>A0A0D3D505_BRAOL</name>
<organism evidence="2 3">
    <name type="scientific">Brassica oleracea var. oleracea</name>
    <dbReference type="NCBI Taxonomy" id="109376"/>
    <lineage>
        <taxon>Eukaryota</taxon>
        <taxon>Viridiplantae</taxon>
        <taxon>Streptophyta</taxon>
        <taxon>Embryophyta</taxon>
        <taxon>Tracheophyta</taxon>
        <taxon>Spermatophyta</taxon>
        <taxon>Magnoliopsida</taxon>
        <taxon>eudicotyledons</taxon>
        <taxon>Gunneridae</taxon>
        <taxon>Pentapetalae</taxon>
        <taxon>rosids</taxon>
        <taxon>malvids</taxon>
        <taxon>Brassicales</taxon>
        <taxon>Brassicaceae</taxon>
        <taxon>Brassiceae</taxon>
        <taxon>Brassica</taxon>
    </lineage>
</organism>
<reference evidence="2" key="2">
    <citation type="submission" date="2015-03" db="UniProtKB">
        <authorList>
            <consortium name="EnsemblPlants"/>
        </authorList>
    </citation>
    <scope>IDENTIFICATION</scope>
</reference>
<evidence type="ECO:0000256" key="1">
    <source>
        <dbReference type="SAM" id="MobiDB-lite"/>
    </source>
</evidence>
<feature type="region of interest" description="Disordered" evidence="1">
    <location>
        <begin position="10"/>
        <end position="31"/>
    </location>
</feature>
<feature type="compositionally biased region" description="Basic residues" evidence="1">
    <location>
        <begin position="19"/>
        <end position="30"/>
    </location>
</feature>